<dbReference type="RefSeq" id="WP_009849077.1">
    <property type="nucleotide sequence ID" value="NZ_DS022294.1"/>
</dbReference>
<dbReference type="STRING" id="314344.AL013_00235"/>
<dbReference type="InParanoid" id="Q0EZ49"/>
<dbReference type="Proteomes" id="UP000005297">
    <property type="component" value="Unassembled WGS sequence"/>
</dbReference>
<name>Q0EZ49_9PROT</name>
<feature type="transmembrane region" description="Helical" evidence="2">
    <location>
        <begin position="15"/>
        <end position="35"/>
    </location>
</feature>
<keyword evidence="2" id="KW-0812">Transmembrane</keyword>
<accession>Q0EZ49</accession>
<dbReference type="OrthoDB" id="5298776at2"/>
<dbReference type="InterPro" id="IPR046118">
    <property type="entry name" value="DUF6115"/>
</dbReference>
<dbReference type="HOGENOM" id="CLU_1633418_0_0_0"/>
<dbReference type="EMBL" id="AATS01000007">
    <property type="protein sequence ID" value="EAU54575.1"/>
    <property type="molecule type" value="Genomic_DNA"/>
</dbReference>
<feature type="compositionally biased region" description="Polar residues" evidence="1">
    <location>
        <begin position="68"/>
        <end position="82"/>
    </location>
</feature>
<dbReference type="AlphaFoldDB" id="Q0EZ49"/>
<keyword evidence="4" id="KW-1185">Reference proteome</keyword>
<keyword evidence="2" id="KW-1133">Transmembrane helix</keyword>
<evidence type="ECO:0000256" key="1">
    <source>
        <dbReference type="SAM" id="MobiDB-lite"/>
    </source>
</evidence>
<proteinExistence type="predicted"/>
<feature type="region of interest" description="Disordered" evidence="1">
    <location>
        <begin position="64"/>
        <end position="117"/>
    </location>
</feature>
<protein>
    <submittedName>
        <fullName evidence="3">Uncharacterized protein</fullName>
    </submittedName>
</protein>
<reference evidence="3 4" key="1">
    <citation type="submission" date="2006-09" db="EMBL/GenBank/DDBJ databases">
        <authorList>
            <person name="Emerson D."/>
            <person name="Ferriera S."/>
            <person name="Johnson J."/>
            <person name="Kravitz S."/>
            <person name="Halpern A."/>
            <person name="Remington K."/>
            <person name="Beeson K."/>
            <person name="Tran B."/>
            <person name="Rogers Y.-H."/>
            <person name="Friedman R."/>
            <person name="Venter J.C."/>
        </authorList>
    </citation>
    <scope>NUCLEOTIDE SEQUENCE [LARGE SCALE GENOMIC DNA]</scope>
    <source>
        <strain evidence="3 4">PV-1</strain>
    </source>
</reference>
<keyword evidence="2" id="KW-0472">Membrane</keyword>
<evidence type="ECO:0000256" key="2">
    <source>
        <dbReference type="SAM" id="Phobius"/>
    </source>
</evidence>
<evidence type="ECO:0000313" key="4">
    <source>
        <dbReference type="Proteomes" id="UP000005297"/>
    </source>
</evidence>
<comment type="caution">
    <text evidence="3">The sequence shown here is derived from an EMBL/GenBank/DDBJ whole genome shotgun (WGS) entry which is preliminary data.</text>
</comment>
<dbReference type="Pfam" id="PF19610">
    <property type="entry name" value="DUF6115"/>
    <property type="match status" value="1"/>
</dbReference>
<sequence length="162" mass="18185">MEAIIPGLSLSGREWLSLCIDLTLLIGIFMLWLTWYRNGKRQQAMEQLLATTAAQLDEATRHLAEATHSMQQLKSRQEQSQAPGRPVEKQATAQRVQSRTDSPRPTFNDAPPPQNSTQATMILRMHREGDRPETIADRLDMPLAQVKLMLKLHASSTATAAR</sequence>
<evidence type="ECO:0000313" key="3">
    <source>
        <dbReference type="EMBL" id="EAU54575.1"/>
    </source>
</evidence>
<gene>
    <name evidence="3" type="ORF">SPV1_07766</name>
</gene>
<organism evidence="3 4">
    <name type="scientific">Mariprofundus ferrooxydans PV-1</name>
    <dbReference type="NCBI Taxonomy" id="314345"/>
    <lineage>
        <taxon>Bacteria</taxon>
        <taxon>Pseudomonadati</taxon>
        <taxon>Pseudomonadota</taxon>
        <taxon>Candidatius Mariprofundia</taxon>
        <taxon>Mariprofundales</taxon>
        <taxon>Mariprofundaceae</taxon>
        <taxon>Mariprofundus</taxon>
    </lineage>
</organism>
<feature type="compositionally biased region" description="Polar residues" evidence="1">
    <location>
        <begin position="91"/>
        <end position="105"/>
    </location>
</feature>